<name>A0A9D4MCE5_DREPO</name>
<dbReference type="AlphaFoldDB" id="A0A9D4MCE5"/>
<keyword evidence="1" id="KW-0175">Coiled coil</keyword>
<evidence type="ECO:0000256" key="1">
    <source>
        <dbReference type="SAM" id="Coils"/>
    </source>
</evidence>
<comment type="caution">
    <text evidence="2">The sequence shown here is derived from an EMBL/GenBank/DDBJ whole genome shotgun (WGS) entry which is preliminary data.</text>
</comment>
<evidence type="ECO:0000313" key="2">
    <source>
        <dbReference type="EMBL" id="KAH3873649.1"/>
    </source>
</evidence>
<feature type="coiled-coil region" evidence="1">
    <location>
        <begin position="5"/>
        <end position="79"/>
    </location>
</feature>
<accession>A0A9D4MCE5</accession>
<organism evidence="2 3">
    <name type="scientific">Dreissena polymorpha</name>
    <name type="common">Zebra mussel</name>
    <name type="synonym">Mytilus polymorpha</name>
    <dbReference type="NCBI Taxonomy" id="45954"/>
    <lineage>
        <taxon>Eukaryota</taxon>
        <taxon>Metazoa</taxon>
        <taxon>Spiralia</taxon>
        <taxon>Lophotrochozoa</taxon>
        <taxon>Mollusca</taxon>
        <taxon>Bivalvia</taxon>
        <taxon>Autobranchia</taxon>
        <taxon>Heteroconchia</taxon>
        <taxon>Euheterodonta</taxon>
        <taxon>Imparidentia</taxon>
        <taxon>Neoheterodontei</taxon>
        <taxon>Myida</taxon>
        <taxon>Dreissenoidea</taxon>
        <taxon>Dreissenidae</taxon>
        <taxon>Dreissena</taxon>
    </lineage>
</organism>
<reference evidence="2" key="2">
    <citation type="submission" date="2020-11" db="EMBL/GenBank/DDBJ databases">
        <authorList>
            <person name="McCartney M.A."/>
            <person name="Auch B."/>
            <person name="Kono T."/>
            <person name="Mallez S."/>
            <person name="Becker A."/>
            <person name="Gohl D.M."/>
            <person name="Silverstein K.A.T."/>
            <person name="Koren S."/>
            <person name="Bechman K.B."/>
            <person name="Herman A."/>
            <person name="Abrahante J.E."/>
            <person name="Garbe J."/>
        </authorList>
    </citation>
    <scope>NUCLEOTIDE SEQUENCE</scope>
    <source>
        <strain evidence="2">Duluth1</strain>
        <tissue evidence="2">Whole animal</tissue>
    </source>
</reference>
<evidence type="ECO:0000313" key="3">
    <source>
        <dbReference type="Proteomes" id="UP000828390"/>
    </source>
</evidence>
<keyword evidence="3" id="KW-1185">Reference proteome</keyword>
<dbReference type="Proteomes" id="UP000828390">
    <property type="component" value="Unassembled WGS sequence"/>
</dbReference>
<sequence length="310" mass="35091">MRFLKVSYKKQLQEISKTRQKLNEILDEMEKTTIKELDDEMTSLKASVKTDMDNCIQLKNELTQLSDALKEIVDKSKAELLFVASKKCLEKIKHSETYLKENSVQIKSSLTFQANRDIQQYLSKLSGLGRILVCTQAVPLHDDPDQIFTVQGGSLKSLLTASFSEEIFYISAVCVLSNDQILVADRAEKKVNLLNHQYQVVGHCNVNGYPFDICQITPSEVAVAVDKDKTNEVQFISVNDGLLSNGTTFQLEHKCIGIAYNLQDMYLSSGTALYKYSMQGDMLEKLYEDTSALKTGNIMQYYGGYIRVYF</sequence>
<reference evidence="2" key="1">
    <citation type="journal article" date="2019" name="bioRxiv">
        <title>The Genome of the Zebra Mussel, Dreissena polymorpha: A Resource for Invasive Species Research.</title>
        <authorList>
            <person name="McCartney M.A."/>
            <person name="Auch B."/>
            <person name="Kono T."/>
            <person name="Mallez S."/>
            <person name="Zhang Y."/>
            <person name="Obille A."/>
            <person name="Becker A."/>
            <person name="Abrahante J.E."/>
            <person name="Garbe J."/>
            <person name="Badalamenti J.P."/>
            <person name="Herman A."/>
            <person name="Mangelson H."/>
            <person name="Liachko I."/>
            <person name="Sullivan S."/>
            <person name="Sone E.D."/>
            <person name="Koren S."/>
            <person name="Silverstein K.A.T."/>
            <person name="Beckman K.B."/>
            <person name="Gohl D.M."/>
        </authorList>
    </citation>
    <scope>NUCLEOTIDE SEQUENCE</scope>
    <source>
        <strain evidence="2">Duluth1</strain>
        <tissue evidence="2">Whole animal</tissue>
    </source>
</reference>
<protein>
    <submittedName>
        <fullName evidence="2">Uncharacterized protein</fullName>
    </submittedName>
</protein>
<gene>
    <name evidence="2" type="ORF">DPMN_036886</name>
</gene>
<dbReference type="EMBL" id="JAIWYP010000002">
    <property type="protein sequence ID" value="KAH3873649.1"/>
    <property type="molecule type" value="Genomic_DNA"/>
</dbReference>
<proteinExistence type="predicted"/>